<evidence type="ECO:0000313" key="2">
    <source>
        <dbReference type="Proteomes" id="UP001162501"/>
    </source>
</evidence>
<gene>
    <name evidence="1" type="ORF">MRATA1EN22A_LOCUS16295</name>
</gene>
<feature type="non-terminal residue" evidence="1">
    <location>
        <position position="212"/>
    </location>
</feature>
<dbReference type="Proteomes" id="UP001162501">
    <property type="component" value="Chromosome 27"/>
</dbReference>
<feature type="non-terminal residue" evidence="1">
    <location>
        <position position="1"/>
    </location>
</feature>
<protein>
    <submittedName>
        <fullName evidence="1">Uncharacterized protein</fullName>
    </submittedName>
</protein>
<dbReference type="EMBL" id="OX596111">
    <property type="protein sequence ID" value="CAN0353273.1"/>
    <property type="molecule type" value="Genomic_DNA"/>
</dbReference>
<reference evidence="1" key="1">
    <citation type="submission" date="2023-05" db="EMBL/GenBank/DDBJ databases">
        <authorList>
            <consortium name="ELIXIR-Norway"/>
        </authorList>
    </citation>
    <scope>NUCLEOTIDE SEQUENCE</scope>
</reference>
<organism evidence="1 2">
    <name type="scientific">Rangifer tarandus platyrhynchus</name>
    <name type="common">Svalbard reindeer</name>
    <dbReference type="NCBI Taxonomy" id="3082113"/>
    <lineage>
        <taxon>Eukaryota</taxon>
        <taxon>Metazoa</taxon>
        <taxon>Chordata</taxon>
        <taxon>Craniata</taxon>
        <taxon>Vertebrata</taxon>
        <taxon>Euteleostomi</taxon>
        <taxon>Mammalia</taxon>
        <taxon>Eutheria</taxon>
        <taxon>Laurasiatheria</taxon>
        <taxon>Artiodactyla</taxon>
        <taxon>Ruminantia</taxon>
        <taxon>Pecora</taxon>
        <taxon>Cervidae</taxon>
        <taxon>Odocoileinae</taxon>
        <taxon>Rangifer</taxon>
    </lineage>
</organism>
<evidence type="ECO:0000313" key="1">
    <source>
        <dbReference type="EMBL" id="CAN0353273.1"/>
    </source>
</evidence>
<sequence length="212" mass="23340">YSVSEELEEGPEYQEDKNHTVTPVPAHQTPDLGRLIKMSLPTVPPVSNTPGFPVHHQLPKLAQTHNHRVSDAIQPFHLLSSPSSPAFNLFQHQGLFQGVSSLHQLEADIEQQFSSVAQSCPTLCDPMDCCAPDFPIHHQLPELTQIHAHQVGDAIQPSCPLLSPSPPTLNIFQHRGLFQEVSSLHQVGEQPNVYMIARAIISANIVTVICLL</sequence>
<name>A0AC59ZB12_RANTA</name>
<reference evidence="1" key="2">
    <citation type="submission" date="2025-03" db="EMBL/GenBank/DDBJ databases">
        <authorList>
            <consortium name="ELIXIR-Norway"/>
            <consortium name="Elixir Norway"/>
        </authorList>
    </citation>
    <scope>NUCLEOTIDE SEQUENCE</scope>
</reference>
<accession>A0AC59ZB12</accession>
<proteinExistence type="predicted"/>